<keyword evidence="3" id="KW-1185">Reference proteome</keyword>
<organism evidence="2 3">
    <name type="scientific">Suillus luteus UH-Slu-Lm8-n1</name>
    <dbReference type="NCBI Taxonomy" id="930992"/>
    <lineage>
        <taxon>Eukaryota</taxon>
        <taxon>Fungi</taxon>
        <taxon>Dikarya</taxon>
        <taxon>Basidiomycota</taxon>
        <taxon>Agaricomycotina</taxon>
        <taxon>Agaricomycetes</taxon>
        <taxon>Agaricomycetidae</taxon>
        <taxon>Boletales</taxon>
        <taxon>Suillineae</taxon>
        <taxon>Suillaceae</taxon>
        <taxon>Suillus</taxon>
    </lineage>
</organism>
<dbReference type="Proteomes" id="UP000054485">
    <property type="component" value="Unassembled WGS sequence"/>
</dbReference>
<gene>
    <name evidence="2" type="ORF">CY34DRAFT_802123</name>
</gene>
<dbReference type="AlphaFoldDB" id="A0A0D0ATL7"/>
<reference evidence="2 3" key="1">
    <citation type="submission" date="2014-04" db="EMBL/GenBank/DDBJ databases">
        <authorList>
            <consortium name="DOE Joint Genome Institute"/>
            <person name="Kuo A."/>
            <person name="Ruytinx J."/>
            <person name="Rineau F."/>
            <person name="Colpaert J."/>
            <person name="Kohler A."/>
            <person name="Nagy L.G."/>
            <person name="Floudas D."/>
            <person name="Copeland A."/>
            <person name="Barry K.W."/>
            <person name="Cichocki N."/>
            <person name="Veneault-Fourrey C."/>
            <person name="LaButti K."/>
            <person name="Lindquist E.A."/>
            <person name="Lipzen A."/>
            <person name="Lundell T."/>
            <person name="Morin E."/>
            <person name="Murat C."/>
            <person name="Sun H."/>
            <person name="Tunlid A."/>
            <person name="Henrissat B."/>
            <person name="Grigoriev I.V."/>
            <person name="Hibbett D.S."/>
            <person name="Martin F."/>
            <person name="Nordberg H.P."/>
            <person name="Cantor M.N."/>
            <person name="Hua S.X."/>
        </authorList>
    </citation>
    <scope>NUCLEOTIDE SEQUENCE [LARGE SCALE GENOMIC DNA]</scope>
    <source>
        <strain evidence="2 3">UH-Slu-Lm8-n1</strain>
    </source>
</reference>
<evidence type="ECO:0000313" key="3">
    <source>
        <dbReference type="Proteomes" id="UP000054485"/>
    </source>
</evidence>
<dbReference type="HOGENOM" id="CLU_2672770_0_0_1"/>
<dbReference type="InParanoid" id="A0A0D0ATL7"/>
<dbReference type="EMBL" id="KN835180">
    <property type="protein sequence ID" value="KIK45026.1"/>
    <property type="molecule type" value="Genomic_DNA"/>
</dbReference>
<accession>A0A0D0ATL7</accession>
<proteinExistence type="predicted"/>
<evidence type="ECO:0000313" key="2">
    <source>
        <dbReference type="EMBL" id="KIK45026.1"/>
    </source>
</evidence>
<protein>
    <submittedName>
        <fullName evidence="2">Uncharacterized protein</fullName>
    </submittedName>
</protein>
<evidence type="ECO:0000256" key="1">
    <source>
        <dbReference type="SAM" id="MobiDB-lite"/>
    </source>
</evidence>
<reference evidence="3" key="2">
    <citation type="submission" date="2015-01" db="EMBL/GenBank/DDBJ databases">
        <title>Evolutionary Origins and Diversification of the Mycorrhizal Mutualists.</title>
        <authorList>
            <consortium name="DOE Joint Genome Institute"/>
            <consortium name="Mycorrhizal Genomics Consortium"/>
            <person name="Kohler A."/>
            <person name="Kuo A."/>
            <person name="Nagy L.G."/>
            <person name="Floudas D."/>
            <person name="Copeland A."/>
            <person name="Barry K.W."/>
            <person name="Cichocki N."/>
            <person name="Veneault-Fourrey C."/>
            <person name="LaButti K."/>
            <person name="Lindquist E.A."/>
            <person name="Lipzen A."/>
            <person name="Lundell T."/>
            <person name="Morin E."/>
            <person name="Murat C."/>
            <person name="Riley R."/>
            <person name="Ohm R."/>
            <person name="Sun H."/>
            <person name="Tunlid A."/>
            <person name="Henrissat B."/>
            <person name="Grigoriev I.V."/>
            <person name="Hibbett D.S."/>
            <person name="Martin F."/>
        </authorList>
    </citation>
    <scope>NUCLEOTIDE SEQUENCE [LARGE SCALE GENOMIC DNA]</scope>
    <source>
        <strain evidence="3">UH-Slu-Lm8-n1</strain>
    </source>
</reference>
<name>A0A0D0ATL7_9AGAM</name>
<feature type="region of interest" description="Disordered" evidence="1">
    <location>
        <begin position="56"/>
        <end position="75"/>
    </location>
</feature>
<sequence length="75" mass="8317">MITNQLARDAKVDACFMHQVARSHRLGTEDVQRRMPNFVDKVSSATSTVFIERSCTSRTGHSASTRSGMTIIDTT</sequence>